<name>A0A192H0Z3_9LACO</name>
<evidence type="ECO:0000256" key="4">
    <source>
        <dbReference type="ARBA" id="ARBA00022679"/>
    </source>
</evidence>
<feature type="domain" description="Glycosyltransferase 2-like" evidence="5">
    <location>
        <begin position="6"/>
        <end position="145"/>
    </location>
</feature>
<dbReference type="EMBL" id="CP014873">
    <property type="protein sequence ID" value="ANK61912.1"/>
    <property type="molecule type" value="Genomic_DNA"/>
</dbReference>
<keyword evidence="7" id="KW-1185">Reference proteome</keyword>
<dbReference type="Pfam" id="PF00535">
    <property type="entry name" value="Glycos_transf_2"/>
    <property type="match status" value="1"/>
</dbReference>
<dbReference type="Proteomes" id="UP000078582">
    <property type="component" value="Chromosome"/>
</dbReference>
<dbReference type="Gene3D" id="3.90.550.10">
    <property type="entry name" value="Spore Coat Polysaccharide Biosynthesis Protein SpsA, Chain A"/>
    <property type="match status" value="1"/>
</dbReference>
<dbReference type="KEGG" id="lbt:AYR52_09625"/>
<gene>
    <name evidence="6" type="ORF">AYR53_03495</name>
</gene>
<keyword evidence="4" id="KW-0808">Transferase</keyword>
<evidence type="ECO:0000256" key="1">
    <source>
        <dbReference type="ARBA" id="ARBA00004776"/>
    </source>
</evidence>
<evidence type="ECO:0000256" key="3">
    <source>
        <dbReference type="ARBA" id="ARBA00022676"/>
    </source>
</evidence>
<dbReference type="STRING" id="375175.AYR53_03495"/>
<evidence type="ECO:0000256" key="2">
    <source>
        <dbReference type="ARBA" id="ARBA00006739"/>
    </source>
</evidence>
<proteinExistence type="inferred from homology"/>
<organism evidence="6 7">
    <name type="scientific">Loigolactobacillus backii</name>
    <dbReference type="NCBI Taxonomy" id="375175"/>
    <lineage>
        <taxon>Bacteria</taxon>
        <taxon>Bacillati</taxon>
        <taxon>Bacillota</taxon>
        <taxon>Bacilli</taxon>
        <taxon>Lactobacillales</taxon>
        <taxon>Lactobacillaceae</taxon>
        <taxon>Loigolactobacillus</taxon>
    </lineage>
</organism>
<dbReference type="PANTHER" id="PTHR43179">
    <property type="entry name" value="RHAMNOSYLTRANSFERASE WBBL"/>
    <property type="match status" value="1"/>
</dbReference>
<dbReference type="OrthoDB" id="7665907at2"/>
<dbReference type="PANTHER" id="PTHR43179:SF12">
    <property type="entry name" value="GALACTOFURANOSYLTRANSFERASE GLFT2"/>
    <property type="match status" value="1"/>
</dbReference>
<evidence type="ECO:0000259" key="5">
    <source>
        <dbReference type="Pfam" id="PF00535"/>
    </source>
</evidence>
<dbReference type="RefSeq" id="WP_068225809.1">
    <property type="nucleotide sequence ID" value="NZ_CP014623.1"/>
</dbReference>
<reference evidence="6 7" key="1">
    <citation type="submission" date="2016-03" db="EMBL/GenBank/DDBJ databases">
        <title>Pediococcus and Lactobacillus from brewery environment - whole genome sequencing and assembly.</title>
        <authorList>
            <person name="Behr J."/>
            <person name="Geissler A.J."/>
            <person name="Vogel R.F."/>
        </authorList>
    </citation>
    <scope>NUCLEOTIDE SEQUENCE [LARGE SCALE GENOMIC DNA]</scope>
    <source>
        <strain evidence="6 7">TMW 1.1989</strain>
    </source>
</reference>
<comment type="pathway">
    <text evidence="1">Cell wall biogenesis; cell wall polysaccharide biosynthesis.</text>
</comment>
<keyword evidence="3" id="KW-0328">Glycosyltransferase</keyword>
<dbReference type="GO" id="GO:0016757">
    <property type="term" value="F:glycosyltransferase activity"/>
    <property type="evidence" value="ECO:0007669"/>
    <property type="project" value="UniProtKB-KW"/>
</dbReference>
<dbReference type="AlphaFoldDB" id="A0A192H0Z3"/>
<accession>A0A192H0Z3</accession>
<dbReference type="SUPFAM" id="SSF53448">
    <property type="entry name" value="Nucleotide-diphospho-sugar transferases"/>
    <property type="match status" value="1"/>
</dbReference>
<sequence length="321" mass="36996">MLNYAVVLVTYNQQEKLLACLESLQHQNCPAKRIIVVDNGSTDDTGVAMLNLVQKYPEQIQYVRLATNRGCAGGFHKGLRLAQQQNFKWIALSTDDITYQSDFFNLLAQAVHKNPTVQCFSGSVYQSDGTVETSQRRKLLNHATLTQKDIAAKRYSNEFYLDLFTFRGILLKRELIQDIGLPNQAYFTQHTDTEYALRIRKRTKILNVSKAIVHHTNIAEPNDWKNYYFVRNQILVCKQYSSSKLFYLTILLGSSLKKGLGILLKRKTDWLDKSTIWHLYWDSLRDGLLGKTGPNDRYSPTITSYQVNLTNEQKFTHKKLV</sequence>
<evidence type="ECO:0000313" key="7">
    <source>
        <dbReference type="Proteomes" id="UP000078582"/>
    </source>
</evidence>
<comment type="similarity">
    <text evidence="2">Belongs to the glycosyltransferase 2 family.</text>
</comment>
<dbReference type="GeneID" id="42981305"/>
<evidence type="ECO:0000313" key="6">
    <source>
        <dbReference type="EMBL" id="ANK61912.1"/>
    </source>
</evidence>
<dbReference type="InterPro" id="IPR001173">
    <property type="entry name" value="Glyco_trans_2-like"/>
</dbReference>
<protein>
    <recommendedName>
        <fullName evidence="5">Glycosyltransferase 2-like domain-containing protein</fullName>
    </recommendedName>
</protein>
<dbReference type="InterPro" id="IPR029044">
    <property type="entry name" value="Nucleotide-diphossugar_trans"/>
</dbReference>